<sequence>MTNQFPDSGPRHLFGLPQNKDQRVFNADDDYEQKFPEDPTFREMGPNARVWRTYLAESATFDENMIGEARDGLDALLIFAGLFSAVVTSFLVEAAQNLQADYTQISATLLYELVYSGRSGSSLPDPSSKFVPDAWDVWINGLWAVSLTLSLAVALASVLIKQWLRRYLAFHSGTPAERSHLRQYRYMGFETWQVSTIVGSLPVHPVTLDLFTITDSNSDRDFGFALAIGSGCKLII</sequence>
<organism evidence="3 4">
    <name type="scientific">Collybiopsis confluens</name>
    <dbReference type="NCBI Taxonomy" id="2823264"/>
    <lineage>
        <taxon>Eukaryota</taxon>
        <taxon>Fungi</taxon>
        <taxon>Dikarya</taxon>
        <taxon>Basidiomycota</taxon>
        <taxon>Agaricomycotina</taxon>
        <taxon>Agaricomycetes</taxon>
        <taxon>Agaricomycetidae</taxon>
        <taxon>Agaricales</taxon>
        <taxon>Marasmiineae</taxon>
        <taxon>Omphalotaceae</taxon>
        <taxon>Collybiopsis</taxon>
    </lineage>
</organism>
<keyword evidence="1" id="KW-1133">Transmembrane helix</keyword>
<dbReference type="OrthoDB" id="3219854at2759"/>
<dbReference type="Pfam" id="PF20153">
    <property type="entry name" value="DUF6535"/>
    <property type="match status" value="1"/>
</dbReference>
<dbReference type="Proteomes" id="UP000518752">
    <property type="component" value="Unassembled WGS sequence"/>
</dbReference>
<proteinExistence type="predicted"/>
<feature type="transmembrane region" description="Helical" evidence="1">
    <location>
        <begin position="73"/>
        <end position="92"/>
    </location>
</feature>
<dbReference type="AlphaFoldDB" id="A0A8H5MGL9"/>
<evidence type="ECO:0000256" key="1">
    <source>
        <dbReference type="SAM" id="Phobius"/>
    </source>
</evidence>
<keyword evidence="1" id="KW-0472">Membrane</keyword>
<name>A0A8H5MGL9_9AGAR</name>
<keyword evidence="1" id="KW-0812">Transmembrane</keyword>
<evidence type="ECO:0000313" key="4">
    <source>
        <dbReference type="Proteomes" id="UP000518752"/>
    </source>
</evidence>
<evidence type="ECO:0000259" key="2">
    <source>
        <dbReference type="Pfam" id="PF20153"/>
    </source>
</evidence>
<comment type="caution">
    <text evidence="3">The sequence shown here is derived from an EMBL/GenBank/DDBJ whole genome shotgun (WGS) entry which is preliminary data.</text>
</comment>
<feature type="domain" description="DUF6535" evidence="2">
    <location>
        <begin position="51"/>
        <end position="203"/>
    </location>
</feature>
<gene>
    <name evidence="3" type="ORF">D9757_001099</name>
</gene>
<dbReference type="InterPro" id="IPR045338">
    <property type="entry name" value="DUF6535"/>
</dbReference>
<dbReference type="EMBL" id="JAACJN010000003">
    <property type="protein sequence ID" value="KAF5392976.1"/>
    <property type="molecule type" value="Genomic_DNA"/>
</dbReference>
<protein>
    <recommendedName>
        <fullName evidence="2">DUF6535 domain-containing protein</fullName>
    </recommendedName>
</protein>
<accession>A0A8H5MGL9</accession>
<reference evidence="3 4" key="1">
    <citation type="journal article" date="2020" name="ISME J.">
        <title>Uncovering the hidden diversity of litter-decomposition mechanisms in mushroom-forming fungi.</title>
        <authorList>
            <person name="Floudas D."/>
            <person name="Bentzer J."/>
            <person name="Ahren D."/>
            <person name="Johansson T."/>
            <person name="Persson P."/>
            <person name="Tunlid A."/>
        </authorList>
    </citation>
    <scope>NUCLEOTIDE SEQUENCE [LARGE SCALE GENOMIC DNA]</scope>
    <source>
        <strain evidence="3 4">CBS 406.79</strain>
    </source>
</reference>
<feature type="transmembrane region" description="Helical" evidence="1">
    <location>
        <begin position="137"/>
        <end position="160"/>
    </location>
</feature>
<keyword evidence="4" id="KW-1185">Reference proteome</keyword>
<evidence type="ECO:0000313" key="3">
    <source>
        <dbReference type="EMBL" id="KAF5392976.1"/>
    </source>
</evidence>